<feature type="domain" description="FAD-binding FR-type" evidence="17">
    <location>
        <begin position="348"/>
        <end position="509"/>
    </location>
</feature>
<evidence type="ECO:0000256" key="9">
    <source>
        <dbReference type="ARBA" id="ARBA00023002"/>
    </source>
</evidence>
<comment type="similarity">
    <text evidence="2">Belongs to the ferric reductase (FRE) family.</text>
</comment>
<organism evidence="18 19">
    <name type="scientific">Malassezia japonica</name>
    <dbReference type="NCBI Taxonomy" id="223818"/>
    <lineage>
        <taxon>Eukaryota</taxon>
        <taxon>Fungi</taxon>
        <taxon>Dikarya</taxon>
        <taxon>Basidiomycota</taxon>
        <taxon>Ustilaginomycotina</taxon>
        <taxon>Malasseziomycetes</taxon>
        <taxon>Malasseziales</taxon>
        <taxon>Malasseziaceae</taxon>
        <taxon>Malassezia</taxon>
    </lineage>
</organism>
<dbReference type="InterPro" id="IPR051410">
    <property type="entry name" value="Ferric/Cupric_Reductase"/>
</dbReference>
<comment type="catalytic activity">
    <reaction evidence="13">
        <text>2 a Fe(II)-siderophore + NADP(+) + H(+) = 2 a Fe(III)-siderophore + NADPH</text>
        <dbReference type="Rhea" id="RHEA:28795"/>
        <dbReference type="Rhea" id="RHEA-COMP:11342"/>
        <dbReference type="Rhea" id="RHEA-COMP:11344"/>
        <dbReference type="ChEBI" id="CHEBI:15378"/>
        <dbReference type="ChEBI" id="CHEBI:29033"/>
        <dbReference type="ChEBI" id="CHEBI:29034"/>
        <dbReference type="ChEBI" id="CHEBI:57783"/>
        <dbReference type="ChEBI" id="CHEBI:58349"/>
        <dbReference type="EC" id="1.16.1.9"/>
    </reaction>
</comment>
<keyword evidence="16" id="KW-0732">Signal</keyword>
<dbReference type="Gene3D" id="2.40.30.10">
    <property type="entry name" value="Translation factors"/>
    <property type="match status" value="1"/>
</dbReference>
<sequence length="939" mass="103176">MFVIFLPVVCLTLIGADYIDPKRGVFDTSAPVRRMMQWGIGENPAVMTERPNATLPYHTWWTIGSRAGDLSNALTPLVVIFALKQAPFALMSMPYFGSLSVHALAFLHKWGGGLLWLYATIHTVAWCIQIGTDKSRKPDIWSHLLVVPRFRWAIVAYIFLTGLVTLSIEPIRRHYYEAFYVAHVVCVFGFLIATWAHHPQLGWWMLAALLLWMLERLTRIVRVMWINYSEKPASLKQAPAHMPLDTQPERKEEPMRSGLYSTSGLEASHADLPRYPSQPYDMSSAGASRVDLGWEHGSQVEGSFHKDAAHDWNDSGDVAMHPLSMQSNLSLARPATPRHVAPPAIPAALAAPFRPVVSRDLRMQLFPGYAFIQPLSGQMMRLVLRTASPIRWRPGQWLYLQLPSLSWFQSHPFTIASSFTKKKNDKYGVDPDLNDVDQLVLLLIRARGGLTRRLWDHVEQSCRSAEPQQESLAASTAFPVLGQGQVKSEVKGAFMRAIVDGPFGSSDRIDWGAYASAVIVCGGSGVSFGISVLDHLCRQIARALRGEQVRGMYGRPFHLRRVCFVWIMREFAHLQWAASAIRLCLELLPPQNLTVQIYVTHVNQKLVLPQDPGMSPAQSPQMADAATPDAPPVLALDVNAPPAAPAVLTHESDLGDLALNEGELTQFSPEEDAPLSAMDRSMNDYIMREGKMRRAKTRHKSMRRPRRGPSPPSRKNTDDPSAGFAEQHATAQAGVDLGRRRPIAAPGSLTAAANQALLSEPWSQTPAMTPGTGPGTPIYPSGSVTPMRPMSPPAAVSGSPGVMSPAPMVSSADDYFSMSPHAPGVPGTNTYPPPSTDEGHTIDMTGSYQEPRALANLDANEISDFDVMAELTRAGYPKLDALIHDEMEHAGGRTLTAACGPAGLLALIRSIVAKQISVHKVWQGDLRGHANVYTESYDS</sequence>
<name>A0AAF0F579_9BASI</name>
<keyword evidence="6 15" id="KW-0812">Transmembrane</keyword>
<dbReference type="InterPro" id="IPR013112">
    <property type="entry name" value="FAD-bd_8"/>
</dbReference>
<evidence type="ECO:0000256" key="12">
    <source>
        <dbReference type="ARBA" id="ARBA00023180"/>
    </source>
</evidence>
<keyword evidence="10" id="KW-0406">Ion transport</keyword>
<keyword evidence="4" id="KW-0813">Transport</keyword>
<dbReference type="RefSeq" id="XP_060122928.1">
    <property type="nucleotide sequence ID" value="XM_060266945.1"/>
</dbReference>
<feature type="region of interest" description="Disordered" evidence="14">
    <location>
        <begin position="237"/>
        <end position="258"/>
    </location>
</feature>
<dbReference type="Pfam" id="PF01794">
    <property type="entry name" value="Ferric_reduct"/>
    <property type="match status" value="1"/>
</dbReference>
<dbReference type="GeneID" id="85226664"/>
<evidence type="ECO:0000256" key="6">
    <source>
        <dbReference type="ARBA" id="ARBA00022692"/>
    </source>
</evidence>
<keyword evidence="5" id="KW-1003">Cell membrane</keyword>
<dbReference type="AlphaFoldDB" id="A0AAF0F579"/>
<dbReference type="InterPro" id="IPR013121">
    <property type="entry name" value="Fe_red_NAD-bd_6"/>
</dbReference>
<evidence type="ECO:0000256" key="14">
    <source>
        <dbReference type="SAM" id="MobiDB-lite"/>
    </source>
</evidence>
<proteinExistence type="inferred from homology"/>
<dbReference type="Pfam" id="PF08022">
    <property type="entry name" value="FAD_binding_8"/>
    <property type="match status" value="1"/>
</dbReference>
<feature type="region of interest" description="Disordered" evidence="14">
    <location>
        <begin position="688"/>
        <end position="723"/>
    </location>
</feature>
<feature type="region of interest" description="Disordered" evidence="14">
    <location>
        <begin position="818"/>
        <end position="844"/>
    </location>
</feature>
<feature type="transmembrane region" description="Helical" evidence="15">
    <location>
        <begin position="178"/>
        <end position="195"/>
    </location>
</feature>
<dbReference type="PROSITE" id="PS51384">
    <property type="entry name" value="FAD_FR"/>
    <property type="match status" value="1"/>
</dbReference>
<keyword evidence="19" id="KW-1185">Reference proteome</keyword>
<evidence type="ECO:0000256" key="10">
    <source>
        <dbReference type="ARBA" id="ARBA00023065"/>
    </source>
</evidence>
<dbReference type="PANTHER" id="PTHR32361:SF9">
    <property type="entry name" value="FERRIC REDUCTASE TRANSMEMBRANE COMPONENT 3-RELATED"/>
    <property type="match status" value="1"/>
</dbReference>
<evidence type="ECO:0000256" key="15">
    <source>
        <dbReference type="SAM" id="Phobius"/>
    </source>
</evidence>
<evidence type="ECO:0000256" key="13">
    <source>
        <dbReference type="ARBA" id="ARBA00048483"/>
    </source>
</evidence>
<feature type="signal peptide" evidence="16">
    <location>
        <begin position="1"/>
        <end position="16"/>
    </location>
</feature>
<dbReference type="InterPro" id="IPR017927">
    <property type="entry name" value="FAD-bd_FR_type"/>
</dbReference>
<dbReference type="EC" id="1.16.1.9" evidence="3"/>
<keyword evidence="7" id="KW-0249">Electron transport</keyword>
<feature type="region of interest" description="Disordered" evidence="14">
    <location>
        <begin position="763"/>
        <end position="802"/>
    </location>
</feature>
<feature type="chain" id="PRO_5042156777" description="ferric-chelate reductase (NADPH)" evidence="16">
    <location>
        <begin position="17"/>
        <end position="939"/>
    </location>
</feature>
<evidence type="ECO:0000259" key="17">
    <source>
        <dbReference type="PROSITE" id="PS51384"/>
    </source>
</evidence>
<dbReference type="GO" id="GO:0006879">
    <property type="term" value="P:intracellular iron ion homeostasis"/>
    <property type="evidence" value="ECO:0007669"/>
    <property type="project" value="TreeGrafter"/>
</dbReference>
<dbReference type="Gene3D" id="3.40.50.80">
    <property type="entry name" value="Nucleotide-binding domain of ferredoxin-NADP reductase (FNR) module"/>
    <property type="match status" value="1"/>
</dbReference>
<dbReference type="EMBL" id="CP119962">
    <property type="protein sequence ID" value="WFD40031.1"/>
    <property type="molecule type" value="Genomic_DNA"/>
</dbReference>
<evidence type="ECO:0000313" key="18">
    <source>
        <dbReference type="EMBL" id="WFD40031.1"/>
    </source>
</evidence>
<evidence type="ECO:0000256" key="1">
    <source>
        <dbReference type="ARBA" id="ARBA00004651"/>
    </source>
</evidence>
<evidence type="ECO:0000256" key="5">
    <source>
        <dbReference type="ARBA" id="ARBA00022475"/>
    </source>
</evidence>
<evidence type="ECO:0000256" key="11">
    <source>
        <dbReference type="ARBA" id="ARBA00023136"/>
    </source>
</evidence>
<protein>
    <recommendedName>
        <fullName evidence="3">ferric-chelate reductase (NADPH)</fullName>
        <ecNumber evidence="3">1.16.1.9</ecNumber>
    </recommendedName>
</protein>
<evidence type="ECO:0000256" key="3">
    <source>
        <dbReference type="ARBA" id="ARBA00012668"/>
    </source>
</evidence>
<feature type="transmembrane region" description="Helical" evidence="15">
    <location>
        <begin position="114"/>
        <end position="132"/>
    </location>
</feature>
<evidence type="ECO:0000256" key="8">
    <source>
        <dbReference type="ARBA" id="ARBA00022989"/>
    </source>
</evidence>
<feature type="compositionally biased region" description="Basic residues" evidence="14">
    <location>
        <begin position="693"/>
        <end position="707"/>
    </location>
</feature>
<evidence type="ECO:0000313" key="19">
    <source>
        <dbReference type="Proteomes" id="UP001217754"/>
    </source>
</evidence>
<dbReference type="GO" id="GO:0005886">
    <property type="term" value="C:plasma membrane"/>
    <property type="evidence" value="ECO:0007669"/>
    <property type="project" value="UniProtKB-SubCell"/>
</dbReference>
<dbReference type="Pfam" id="PF08030">
    <property type="entry name" value="NAD_binding_6"/>
    <property type="match status" value="1"/>
</dbReference>
<keyword evidence="8 15" id="KW-1133">Transmembrane helix</keyword>
<dbReference type="InterPro" id="IPR039261">
    <property type="entry name" value="FNR_nucleotide-bd"/>
</dbReference>
<keyword evidence="9" id="KW-0560">Oxidoreductase</keyword>
<dbReference type="Proteomes" id="UP001217754">
    <property type="component" value="Chromosome 5"/>
</dbReference>
<dbReference type="PANTHER" id="PTHR32361">
    <property type="entry name" value="FERRIC/CUPRIC REDUCTASE TRANSMEMBRANE COMPONENT"/>
    <property type="match status" value="1"/>
</dbReference>
<dbReference type="GO" id="GO:0052851">
    <property type="term" value="F:ferric-chelate reductase (NADPH) activity"/>
    <property type="evidence" value="ECO:0007669"/>
    <property type="project" value="UniProtKB-EC"/>
</dbReference>
<gene>
    <name evidence="18" type="ORF">MJAP1_003013</name>
</gene>
<feature type="transmembrane region" description="Helical" evidence="15">
    <location>
        <begin position="86"/>
        <end position="107"/>
    </location>
</feature>
<keyword evidence="12" id="KW-0325">Glycoprotein</keyword>
<evidence type="ECO:0000256" key="7">
    <source>
        <dbReference type="ARBA" id="ARBA00022982"/>
    </source>
</evidence>
<dbReference type="InterPro" id="IPR017938">
    <property type="entry name" value="Riboflavin_synthase-like_b-brl"/>
</dbReference>
<dbReference type="SUPFAM" id="SSF63380">
    <property type="entry name" value="Riboflavin synthase domain-like"/>
    <property type="match status" value="1"/>
</dbReference>
<dbReference type="CDD" id="cd06186">
    <property type="entry name" value="NOX_Duox_like_FAD_NADP"/>
    <property type="match status" value="1"/>
</dbReference>
<keyword evidence="11 15" id="KW-0472">Membrane</keyword>
<evidence type="ECO:0000256" key="16">
    <source>
        <dbReference type="SAM" id="SignalP"/>
    </source>
</evidence>
<dbReference type="SFLD" id="SFLDS00052">
    <property type="entry name" value="Ferric_Reductase_Domain"/>
    <property type="match status" value="1"/>
</dbReference>
<feature type="transmembrane region" description="Helical" evidence="15">
    <location>
        <begin position="152"/>
        <end position="171"/>
    </location>
</feature>
<reference evidence="18" key="1">
    <citation type="submission" date="2023-03" db="EMBL/GenBank/DDBJ databases">
        <title>Mating type loci evolution in Malassezia.</title>
        <authorList>
            <person name="Coelho M.A."/>
        </authorList>
    </citation>
    <scope>NUCLEOTIDE SEQUENCE</scope>
    <source>
        <strain evidence="18">CBS 9431</strain>
    </source>
</reference>
<dbReference type="InterPro" id="IPR013130">
    <property type="entry name" value="Fe3_Rdtase_TM_dom"/>
</dbReference>
<comment type="subcellular location">
    <subcellularLocation>
        <location evidence="1">Cell membrane</location>
        <topology evidence="1">Multi-pass membrane protein</topology>
    </subcellularLocation>
</comment>
<evidence type="ECO:0000256" key="2">
    <source>
        <dbReference type="ARBA" id="ARBA00006278"/>
    </source>
</evidence>
<evidence type="ECO:0000256" key="4">
    <source>
        <dbReference type="ARBA" id="ARBA00022448"/>
    </source>
</evidence>
<dbReference type="GO" id="GO:0015677">
    <property type="term" value="P:copper ion import"/>
    <property type="evidence" value="ECO:0007669"/>
    <property type="project" value="TreeGrafter"/>
</dbReference>
<dbReference type="GO" id="GO:0006826">
    <property type="term" value="P:iron ion transport"/>
    <property type="evidence" value="ECO:0007669"/>
    <property type="project" value="TreeGrafter"/>
</dbReference>
<accession>A0AAF0F579</accession>